<dbReference type="STRING" id="1561003.Ark11_0713"/>
<evidence type="ECO:0000313" key="2">
    <source>
        <dbReference type="EMBL" id="CUT17548.1"/>
    </source>
</evidence>
<evidence type="ECO:0000256" key="1">
    <source>
        <dbReference type="SAM" id="Coils"/>
    </source>
</evidence>
<sequence>MSAISAIDEMEDELVKVKQLCSALNRENELLLRENKRLKSK</sequence>
<dbReference type="EMBL" id="LN906597">
    <property type="protein sequence ID" value="CUT17548.1"/>
    <property type="molecule type" value="Genomic_DNA"/>
</dbReference>
<keyword evidence="3" id="KW-1185">Reference proteome</keyword>
<organism evidence="2 3">
    <name type="scientific">Candidatus Ichthyocystis hellenicum</name>
    <dbReference type="NCBI Taxonomy" id="1561003"/>
    <lineage>
        <taxon>Bacteria</taxon>
        <taxon>Pseudomonadati</taxon>
        <taxon>Pseudomonadota</taxon>
        <taxon>Betaproteobacteria</taxon>
        <taxon>Burkholderiales</taxon>
        <taxon>Candidatus Ichthyocystis</taxon>
    </lineage>
</organism>
<gene>
    <name evidence="2" type="ORF">Ark11_0713</name>
</gene>
<dbReference type="Proteomes" id="UP000198651">
    <property type="component" value="Chromosome I"/>
</dbReference>
<protein>
    <submittedName>
        <fullName evidence="2">Putative coiled coil protein</fullName>
    </submittedName>
</protein>
<evidence type="ECO:0000313" key="3">
    <source>
        <dbReference type="Proteomes" id="UP000198651"/>
    </source>
</evidence>
<accession>A0A0S4M3L2</accession>
<reference evidence="3" key="1">
    <citation type="submission" date="2015-11" db="EMBL/GenBank/DDBJ databases">
        <authorList>
            <person name="Seth-Smith H.M.B."/>
        </authorList>
    </citation>
    <scope>NUCLEOTIDE SEQUENCE [LARGE SCALE GENOMIC DNA]</scope>
    <source>
        <strain evidence="3">2013Ark11</strain>
    </source>
</reference>
<keyword evidence="1" id="KW-0175">Coiled coil</keyword>
<name>A0A0S4M3L2_9BURK</name>
<proteinExistence type="predicted"/>
<feature type="coiled-coil region" evidence="1">
    <location>
        <begin position="7"/>
        <end position="41"/>
    </location>
</feature>
<dbReference type="AlphaFoldDB" id="A0A0S4M3L2"/>